<comment type="caution">
    <text evidence="1">The sequence shown here is derived from an EMBL/GenBank/DDBJ whole genome shotgun (WGS) entry which is preliminary data.</text>
</comment>
<reference evidence="1 2" key="1">
    <citation type="submission" date="2018-03" db="EMBL/GenBank/DDBJ databases">
        <title>Neisseria weixii sp. nov., isolated from the intestinal contents of Tibetan Plateau pika (Ochotona curzoniae) in Yushu, Qinghai Province, China.</title>
        <authorList>
            <person name="Gui Z."/>
        </authorList>
    </citation>
    <scope>NUCLEOTIDE SEQUENCE [LARGE SCALE GENOMIC DNA]</scope>
    <source>
        <strain evidence="1 2">ATCC 51483</strain>
    </source>
</reference>
<name>A0A2P7TWQ4_9NEIS</name>
<sequence>MAVSITAVKAVDMLDKHGFGSLFEEAAHGENPLKSGFKGIEGILGILEKVRLFNNYSQRKLNSAQYHIWHTQKTTGK</sequence>
<evidence type="ECO:0000313" key="1">
    <source>
        <dbReference type="EMBL" id="PSJ79168.1"/>
    </source>
</evidence>
<protein>
    <submittedName>
        <fullName evidence="1">Uncharacterized protein</fullName>
    </submittedName>
</protein>
<gene>
    <name evidence="1" type="ORF">C7N83_13905</name>
</gene>
<accession>A0A2P7TWQ4</accession>
<evidence type="ECO:0000313" key="2">
    <source>
        <dbReference type="Proteomes" id="UP000241868"/>
    </source>
</evidence>
<dbReference type="Proteomes" id="UP000241868">
    <property type="component" value="Unassembled WGS sequence"/>
</dbReference>
<proteinExistence type="predicted"/>
<keyword evidence="2" id="KW-1185">Reference proteome</keyword>
<organism evidence="1 2">
    <name type="scientific">Neisseria iguanae</name>
    <dbReference type="NCBI Taxonomy" id="90242"/>
    <lineage>
        <taxon>Bacteria</taxon>
        <taxon>Pseudomonadati</taxon>
        <taxon>Pseudomonadota</taxon>
        <taxon>Betaproteobacteria</taxon>
        <taxon>Neisseriales</taxon>
        <taxon>Neisseriaceae</taxon>
        <taxon>Neisseria</taxon>
    </lineage>
</organism>
<dbReference type="AlphaFoldDB" id="A0A2P7TWQ4"/>
<dbReference type="EMBL" id="PXYY01000183">
    <property type="protein sequence ID" value="PSJ79168.1"/>
    <property type="molecule type" value="Genomic_DNA"/>
</dbReference>